<sequence>MSTEHSRPAPSSETADGAGSTDSAETPERRALRAAVAALGRRHGRDHDRERLWAEAAALGYLGVALPEEYGGGGGGLVELSIVLEELGAAGCPLLMMVVSPAICGTVIARYGTAEQRRTWLPGLADGSLTMAFGITEPDAGSNSHRITTTARRDGDDWVLTGRKVFVSGVDIADATLIVGRTEDARTGRLKPCLFVVPRDTEGFGRRKIDMEIQAHEKQFELVLDEVRLPADALVGDENAGLLQLFAGLNPERVMTASFALGMARYALGRAVEYAKQRQVWDTPIGAHQAIAHPLARSHIEIELARLMTAKAARLYDEGDDAGAGEAANMAKYAAAEACVAAVDHAVHTLGGNGLTREFGLASLITAARVTRIAPVSREMILNYVSHQSLGLPKSY</sequence>
<dbReference type="OrthoDB" id="8876745at2"/>
<dbReference type="AlphaFoldDB" id="B5GNG6"/>
<dbReference type="Pfam" id="PF02771">
    <property type="entry name" value="Acyl-CoA_dh_N"/>
    <property type="match status" value="1"/>
</dbReference>
<keyword evidence="12" id="KW-1185">Reference proteome</keyword>
<dbReference type="InterPro" id="IPR009075">
    <property type="entry name" value="AcylCo_DH/oxidase_C"/>
</dbReference>
<keyword evidence="5 6" id="KW-0560">Oxidoreductase</keyword>
<comment type="similarity">
    <text evidence="2 6">Belongs to the acyl-CoA dehydrogenase family.</text>
</comment>
<dbReference type="SUPFAM" id="SSF47203">
    <property type="entry name" value="Acyl-CoA dehydrogenase C-terminal domain-like"/>
    <property type="match status" value="1"/>
</dbReference>
<evidence type="ECO:0000259" key="10">
    <source>
        <dbReference type="Pfam" id="PF02771"/>
    </source>
</evidence>
<dbReference type="InterPro" id="IPR037069">
    <property type="entry name" value="AcylCoA_DH/ox_N_sf"/>
</dbReference>
<dbReference type="EMBL" id="CM000913">
    <property type="protein sequence ID" value="EFG08478.1"/>
    <property type="molecule type" value="Genomic_DNA"/>
</dbReference>
<dbReference type="InterPro" id="IPR036250">
    <property type="entry name" value="AcylCo_DH-like_C"/>
</dbReference>
<dbReference type="STRING" id="1901.BB341_11640"/>
<dbReference type="FunFam" id="1.20.140.10:FF:000012">
    <property type="entry name" value="Acyl-CoA dehydrogenase fadE12"/>
    <property type="match status" value="1"/>
</dbReference>
<dbReference type="PIRSF" id="PIRSF016578">
    <property type="entry name" value="HsaA"/>
    <property type="match status" value="1"/>
</dbReference>
<reference evidence="11 12" key="1">
    <citation type="journal article" date="2010" name="Genome Biol. Evol.">
        <title>The sequence of a 1.8-mb bacterial linear plasmid reveals a rich evolutionary reservoir of secondary metabolic pathways.</title>
        <authorList>
            <person name="Medema M.H."/>
            <person name="Trefzer A."/>
            <person name="Kovalchuk A."/>
            <person name="van den Berg M."/>
            <person name="Mueller U."/>
            <person name="Heijne W."/>
            <person name="Wu L."/>
            <person name="Alam M.T."/>
            <person name="Ronning C.M."/>
            <person name="Nierman W.C."/>
            <person name="Bovenberg R.A.L."/>
            <person name="Breitling R."/>
            <person name="Takano E."/>
        </authorList>
    </citation>
    <scope>NUCLEOTIDE SEQUENCE [LARGE SCALE GENOMIC DNA]</scope>
    <source>
        <strain evidence="12">ATCC 27064 / DSM 738 / JCM 4710 / NBRC 13307 / NCIMB 12785 / NRRL 3585 / VKM Ac-602</strain>
    </source>
</reference>
<name>B5GNG6_STRCL</name>
<feature type="compositionally biased region" description="Polar residues" evidence="7">
    <location>
        <begin position="8"/>
        <end position="24"/>
    </location>
</feature>
<dbReference type="Proteomes" id="UP000002357">
    <property type="component" value="Chromosome"/>
</dbReference>
<dbReference type="InterPro" id="IPR050741">
    <property type="entry name" value="Acyl-CoA_dehydrogenase"/>
</dbReference>
<comment type="cofactor">
    <cofactor evidence="1 6">
        <name>FAD</name>
        <dbReference type="ChEBI" id="CHEBI:57692"/>
    </cofactor>
</comment>
<feature type="domain" description="Acyl-CoA dehydrogenase/oxidase C-terminal" evidence="8">
    <location>
        <begin position="240"/>
        <end position="383"/>
    </location>
</feature>
<dbReference type="InterPro" id="IPR009100">
    <property type="entry name" value="AcylCoA_DH/oxidase_NM_dom_sf"/>
</dbReference>
<dbReference type="PANTHER" id="PTHR48083:SF1">
    <property type="entry name" value="DEHYDROGENASE, PUTATIVE (AFU_ORTHOLOGUE AFUA_7G06510)-RELATED"/>
    <property type="match status" value="1"/>
</dbReference>
<feature type="domain" description="Acyl-CoA dehydrogenase/oxidase N-terminal" evidence="10">
    <location>
        <begin position="37"/>
        <end position="127"/>
    </location>
</feature>
<evidence type="ECO:0000256" key="2">
    <source>
        <dbReference type="ARBA" id="ARBA00009347"/>
    </source>
</evidence>
<organism evidence="11 12">
    <name type="scientific">Streptomyces clavuligerus</name>
    <dbReference type="NCBI Taxonomy" id="1901"/>
    <lineage>
        <taxon>Bacteria</taxon>
        <taxon>Bacillati</taxon>
        <taxon>Actinomycetota</taxon>
        <taxon>Actinomycetes</taxon>
        <taxon>Kitasatosporales</taxon>
        <taxon>Streptomycetaceae</taxon>
        <taxon>Streptomyces</taxon>
    </lineage>
</organism>
<dbReference type="Pfam" id="PF02770">
    <property type="entry name" value="Acyl-CoA_dh_M"/>
    <property type="match status" value="1"/>
</dbReference>
<feature type="region of interest" description="Disordered" evidence="7">
    <location>
        <begin position="1"/>
        <end position="29"/>
    </location>
</feature>
<evidence type="ECO:0000259" key="9">
    <source>
        <dbReference type="Pfam" id="PF02770"/>
    </source>
</evidence>
<proteinExistence type="inferred from homology"/>
<dbReference type="Gene3D" id="1.20.140.10">
    <property type="entry name" value="Butyryl-CoA Dehydrogenase, subunit A, domain 3"/>
    <property type="match status" value="1"/>
</dbReference>
<dbReference type="GO" id="GO:0050660">
    <property type="term" value="F:flavin adenine dinucleotide binding"/>
    <property type="evidence" value="ECO:0007669"/>
    <property type="project" value="InterPro"/>
</dbReference>
<dbReference type="Gene3D" id="2.40.110.10">
    <property type="entry name" value="Butyryl-CoA Dehydrogenase, subunit A, domain 2"/>
    <property type="match status" value="1"/>
</dbReference>
<dbReference type="InterPro" id="IPR046373">
    <property type="entry name" value="Acyl-CoA_Oxase/DH_mid-dom_sf"/>
</dbReference>
<evidence type="ECO:0000256" key="6">
    <source>
        <dbReference type="RuleBase" id="RU362125"/>
    </source>
</evidence>
<dbReference type="KEGG" id="sclf:BB341_11640"/>
<dbReference type="InterPro" id="IPR006091">
    <property type="entry name" value="Acyl-CoA_Oxase/DH_mid-dom"/>
</dbReference>
<dbReference type="eggNOG" id="COG1960">
    <property type="taxonomic scope" value="Bacteria"/>
</dbReference>
<dbReference type="SUPFAM" id="SSF56645">
    <property type="entry name" value="Acyl-CoA dehydrogenase NM domain-like"/>
    <property type="match status" value="1"/>
</dbReference>
<evidence type="ECO:0000259" key="8">
    <source>
        <dbReference type="Pfam" id="PF00441"/>
    </source>
</evidence>
<evidence type="ECO:0000313" key="11">
    <source>
        <dbReference type="EMBL" id="EFG08478.1"/>
    </source>
</evidence>
<evidence type="ECO:0000256" key="1">
    <source>
        <dbReference type="ARBA" id="ARBA00001974"/>
    </source>
</evidence>
<dbReference type="GO" id="GO:0003995">
    <property type="term" value="F:acyl-CoA dehydrogenase activity"/>
    <property type="evidence" value="ECO:0007669"/>
    <property type="project" value="TreeGrafter"/>
</dbReference>
<evidence type="ECO:0000256" key="3">
    <source>
        <dbReference type="ARBA" id="ARBA00022630"/>
    </source>
</evidence>
<gene>
    <name evidence="11" type="ORF">SCLAV_3407</name>
</gene>
<dbReference type="RefSeq" id="WP_003953380.1">
    <property type="nucleotide sequence ID" value="NZ_CM000913.1"/>
</dbReference>
<protein>
    <submittedName>
        <fullName evidence="11">Putative acyl-CoA dehydrogenase</fullName>
    </submittedName>
</protein>
<feature type="domain" description="Acyl-CoA oxidase/dehydrogenase middle" evidence="9">
    <location>
        <begin position="132"/>
        <end position="213"/>
    </location>
</feature>
<keyword evidence="3 6" id="KW-0285">Flavoprotein</keyword>
<evidence type="ECO:0000256" key="7">
    <source>
        <dbReference type="SAM" id="MobiDB-lite"/>
    </source>
</evidence>
<dbReference type="PANTHER" id="PTHR48083">
    <property type="entry name" value="MEDIUM-CHAIN SPECIFIC ACYL-COA DEHYDROGENASE, MITOCHONDRIAL-RELATED"/>
    <property type="match status" value="1"/>
</dbReference>
<dbReference type="Pfam" id="PF00441">
    <property type="entry name" value="Acyl-CoA_dh_1"/>
    <property type="match status" value="1"/>
</dbReference>
<dbReference type="FunFam" id="2.40.110.10:FF:000002">
    <property type="entry name" value="Acyl-CoA dehydrogenase fadE12"/>
    <property type="match status" value="1"/>
</dbReference>
<accession>B5GNG6</accession>
<dbReference type="GeneID" id="93730082"/>
<dbReference type="GO" id="GO:0033539">
    <property type="term" value="P:fatty acid beta-oxidation using acyl-CoA dehydrogenase"/>
    <property type="evidence" value="ECO:0007669"/>
    <property type="project" value="TreeGrafter"/>
</dbReference>
<dbReference type="Gene3D" id="1.10.540.10">
    <property type="entry name" value="Acyl-CoA dehydrogenase/oxidase, N-terminal domain"/>
    <property type="match status" value="1"/>
</dbReference>
<evidence type="ECO:0000256" key="4">
    <source>
        <dbReference type="ARBA" id="ARBA00022827"/>
    </source>
</evidence>
<dbReference type="CDD" id="cd00567">
    <property type="entry name" value="ACAD"/>
    <property type="match status" value="1"/>
</dbReference>
<keyword evidence="4 6" id="KW-0274">FAD</keyword>
<evidence type="ECO:0000313" key="12">
    <source>
        <dbReference type="Proteomes" id="UP000002357"/>
    </source>
</evidence>
<evidence type="ECO:0000256" key="5">
    <source>
        <dbReference type="ARBA" id="ARBA00023002"/>
    </source>
</evidence>
<dbReference type="GO" id="GO:0005737">
    <property type="term" value="C:cytoplasm"/>
    <property type="evidence" value="ECO:0007669"/>
    <property type="project" value="TreeGrafter"/>
</dbReference>
<dbReference type="InterPro" id="IPR013786">
    <property type="entry name" value="AcylCoA_DH/ox_N"/>
</dbReference>